<keyword evidence="1" id="KW-0472">Membrane</keyword>
<name>A0ABD2UBV3_9SOLN</name>
<evidence type="ECO:0000313" key="3">
    <source>
        <dbReference type="Proteomes" id="UP001627284"/>
    </source>
</evidence>
<keyword evidence="1" id="KW-0812">Transmembrane</keyword>
<gene>
    <name evidence="2" type="ORF">AABB24_011138</name>
</gene>
<sequence length="184" mass="20883">RYCLFDSFGINNMKNYLHLRSYYYLFLLLLLFTISFHYTIGSAGDGQEEEEQQIQEQQLHMKSKTPIIETVKKMFSFPTSFPPTSANYWSRFESLIKQGKAYFSPPTLDFRDSREAQARAEGGAPGEKVKEAVLKSLDKSKAALEESAKSAAKLAGEAVQKTTNKMKRTFSFGDRDPGHQADEL</sequence>
<evidence type="ECO:0000313" key="2">
    <source>
        <dbReference type="EMBL" id="KAL3366314.1"/>
    </source>
</evidence>
<dbReference type="EMBL" id="JBJKTR010000006">
    <property type="protein sequence ID" value="KAL3366314.1"/>
    <property type="molecule type" value="Genomic_DNA"/>
</dbReference>
<evidence type="ECO:0000256" key="1">
    <source>
        <dbReference type="SAM" id="Phobius"/>
    </source>
</evidence>
<reference evidence="2 3" key="1">
    <citation type="submission" date="2024-05" db="EMBL/GenBank/DDBJ databases">
        <title>De novo assembly of an allotetraploid wild potato.</title>
        <authorList>
            <person name="Hosaka A.J."/>
        </authorList>
    </citation>
    <scope>NUCLEOTIDE SEQUENCE [LARGE SCALE GENOMIC DNA]</scope>
    <source>
        <tissue evidence="2">Young leaves</tissue>
    </source>
</reference>
<feature type="non-terminal residue" evidence="2">
    <location>
        <position position="1"/>
    </location>
</feature>
<keyword evidence="3" id="KW-1185">Reference proteome</keyword>
<dbReference type="Proteomes" id="UP001627284">
    <property type="component" value="Unassembled WGS sequence"/>
</dbReference>
<dbReference type="PANTHER" id="PTHR35463:SF11">
    <property type="entry name" value="TRANSMEMBRANE PROTEIN"/>
    <property type="match status" value="1"/>
</dbReference>
<comment type="caution">
    <text evidence="2">The sequence shown here is derived from an EMBL/GenBank/DDBJ whole genome shotgun (WGS) entry which is preliminary data.</text>
</comment>
<protein>
    <submittedName>
        <fullName evidence="2">Uncharacterized protein</fullName>
    </submittedName>
</protein>
<organism evidence="2 3">
    <name type="scientific">Solanum stoloniferum</name>
    <dbReference type="NCBI Taxonomy" id="62892"/>
    <lineage>
        <taxon>Eukaryota</taxon>
        <taxon>Viridiplantae</taxon>
        <taxon>Streptophyta</taxon>
        <taxon>Embryophyta</taxon>
        <taxon>Tracheophyta</taxon>
        <taxon>Spermatophyta</taxon>
        <taxon>Magnoliopsida</taxon>
        <taxon>eudicotyledons</taxon>
        <taxon>Gunneridae</taxon>
        <taxon>Pentapetalae</taxon>
        <taxon>asterids</taxon>
        <taxon>lamiids</taxon>
        <taxon>Solanales</taxon>
        <taxon>Solanaceae</taxon>
        <taxon>Solanoideae</taxon>
        <taxon>Solaneae</taxon>
        <taxon>Solanum</taxon>
    </lineage>
</organism>
<feature type="transmembrane region" description="Helical" evidence="1">
    <location>
        <begin position="21"/>
        <end position="40"/>
    </location>
</feature>
<accession>A0ABD2UBV3</accession>
<dbReference type="AlphaFoldDB" id="A0ABD2UBV3"/>
<keyword evidence="1" id="KW-1133">Transmembrane helix</keyword>
<dbReference type="PANTHER" id="PTHR35463">
    <property type="entry name" value="TRANSMEMBRANE PROTEIN"/>
    <property type="match status" value="1"/>
</dbReference>
<proteinExistence type="predicted"/>